<feature type="region of interest" description="Disordered" evidence="7">
    <location>
        <begin position="1702"/>
        <end position="1734"/>
    </location>
</feature>
<name>A0A8S1A688_ARCPL</name>
<dbReference type="InterPro" id="IPR041091">
    <property type="entry name" value="RPGRIP1_C"/>
</dbReference>
<dbReference type="Pfam" id="PF18111">
    <property type="entry name" value="RPGR1_C"/>
    <property type="match status" value="1"/>
</dbReference>
<evidence type="ECO:0000256" key="7">
    <source>
        <dbReference type="SAM" id="MobiDB-lite"/>
    </source>
</evidence>
<feature type="region of interest" description="Disordered" evidence="7">
    <location>
        <begin position="794"/>
        <end position="842"/>
    </location>
</feature>
<evidence type="ECO:0000256" key="2">
    <source>
        <dbReference type="ARBA" id="ARBA00006042"/>
    </source>
</evidence>
<dbReference type="Gene3D" id="2.60.40.150">
    <property type="entry name" value="C2 domain"/>
    <property type="match status" value="2"/>
</dbReference>
<evidence type="ECO:0000256" key="5">
    <source>
        <dbReference type="ARBA" id="ARBA00023273"/>
    </source>
</evidence>
<evidence type="ECO:0000259" key="8">
    <source>
        <dbReference type="Pfam" id="PF11618"/>
    </source>
</evidence>
<feature type="region of interest" description="Disordered" evidence="7">
    <location>
        <begin position="1428"/>
        <end position="1506"/>
    </location>
</feature>
<feature type="compositionally biased region" description="Basic and acidic residues" evidence="7">
    <location>
        <begin position="600"/>
        <end position="639"/>
    </location>
</feature>
<dbReference type="GO" id="GO:0005856">
    <property type="term" value="C:cytoskeleton"/>
    <property type="evidence" value="ECO:0007669"/>
    <property type="project" value="UniProtKB-ARBA"/>
</dbReference>
<evidence type="ECO:0000313" key="10">
    <source>
        <dbReference type="EMBL" id="CAB3240113.1"/>
    </source>
</evidence>
<feature type="region of interest" description="Disordered" evidence="7">
    <location>
        <begin position="1598"/>
        <end position="1630"/>
    </location>
</feature>
<feature type="region of interest" description="Disordered" evidence="7">
    <location>
        <begin position="1122"/>
        <end position="1153"/>
    </location>
</feature>
<keyword evidence="4" id="KW-0969">Cilium</keyword>
<feature type="coiled-coil region" evidence="6">
    <location>
        <begin position="251"/>
        <end position="289"/>
    </location>
</feature>
<organism evidence="10 11">
    <name type="scientific">Arctia plantaginis</name>
    <name type="common">Wood tiger moth</name>
    <name type="synonym">Phalaena plantaginis</name>
    <dbReference type="NCBI Taxonomy" id="874455"/>
    <lineage>
        <taxon>Eukaryota</taxon>
        <taxon>Metazoa</taxon>
        <taxon>Ecdysozoa</taxon>
        <taxon>Arthropoda</taxon>
        <taxon>Hexapoda</taxon>
        <taxon>Insecta</taxon>
        <taxon>Pterygota</taxon>
        <taxon>Neoptera</taxon>
        <taxon>Endopterygota</taxon>
        <taxon>Lepidoptera</taxon>
        <taxon>Glossata</taxon>
        <taxon>Ditrysia</taxon>
        <taxon>Noctuoidea</taxon>
        <taxon>Erebidae</taxon>
        <taxon>Arctiinae</taxon>
        <taxon>Arctia</taxon>
    </lineage>
</organism>
<feature type="compositionally biased region" description="Polar residues" evidence="7">
    <location>
        <begin position="827"/>
        <end position="841"/>
    </location>
</feature>
<feature type="compositionally biased region" description="Polar residues" evidence="7">
    <location>
        <begin position="484"/>
        <end position="494"/>
    </location>
</feature>
<accession>A0A8S1A688</accession>
<comment type="similarity">
    <text evidence="2">Belongs to the RPGRIP1 family.</text>
</comment>
<feature type="domain" description="RPGRIP1 C-terminal" evidence="9">
    <location>
        <begin position="1739"/>
        <end position="1905"/>
    </location>
</feature>
<feature type="compositionally biased region" description="Basic and acidic residues" evidence="7">
    <location>
        <begin position="1598"/>
        <end position="1616"/>
    </location>
</feature>
<feature type="coiled-coil region" evidence="6">
    <location>
        <begin position="683"/>
        <end position="710"/>
    </location>
</feature>
<dbReference type="Proteomes" id="UP000494256">
    <property type="component" value="Unassembled WGS sequence"/>
</dbReference>
<dbReference type="PANTHER" id="PTHR14240">
    <property type="entry name" value="RETINITIS PIGMENTOSA GTPASE REGULATOR-INTERACTING PROTEIN"/>
    <property type="match status" value="1"/>
</dbReference>
<gene>
    <name evidence="10" type="ORF">APLA_LOCUS8835</name>
</gene>
<evidence type="ECO:0000259" key="9">
    <source>
        <dbReference type="Pfam" id="PF18111"/>
    </source>
</evidence>
<feature type="domain" description="RPGR-interacting protein 1 first C2" evidence="8">
    <location>
        <begin position="1265"/>
        <end position="1375"/>
    </location>
</feature>
<feature type="compositionally biased region" description="Polar residues" evidence="7">
    <location>
        <begin position="640"/>
        <end position="658"/>
    </location>
</feature>
<feature type="compositionally biased region" description="Basic and acidic residues" evidence="7">
    <location>
        <begin position="1428"/>
        <end position="1469"/>
    </location>
</feature>
<dbReference type="OrthoDB" id="6159439at2759"/>
<reference evidence="10 11" key="1">
    <citation type="submission" date="2020-04" db="EMBL/GenBank/DDBJ databases">
        <authorList>
            <person name="Wallbank WR R."/>
            <person name="Pardo Diaz C."/>
            <person name="Kozak K."/>
            <person name="Martin S."/>
            <person name="Jiggins C."/>
            <person name="Moest M."/>
            <person name="Warren A I."/>
            <person name="Byers J.R.P. K."/>
            <person name="Montejo-Kovacevich G."/>
            <person name="Yen C E."/>
        </authorList>
    </citation>
    <scope>NUCLEOTIDE SEQUENCE [LARGE SCALE GENOMIC DNA]</scope>
</reference>
<feature type="compositionally biased region" description="Polar residues" evidence="7">
    <location>
        <begin position="1617"/>
        <end position="1630"/>
    </location>
</feature>
<protein>
    <submittedName>
        <fullName evidence="10">Uncharacterized protein</fullName>
    </submittedName>
</protein>
<sequence>MNSKKNKVGSNQDLYRICPSQLTKHELEDLYFTVLETNIQLRKTINEQQERIKTLCNKTQRKTSALKVLQDEERKNCCVFTNIKVKQQKESLENLRRAHEKTAERVRKLNTQVCSTNHNSRLCSPNCAQNNSSKCIKNTASTAKHLCNSAQISAQAEEKHTASSAKHQCHSAHMDAQTYEKDAILQHTYAQTEMLRDKLQPAEIKTELQKENVEANVKTENSLKHKTPYKYHEKEGQKDTLCDENRCRTLMDELKLKITHLVEELAQTHKKYSDRISRLEDGVHEYRKENTQMDSKRMVEGQEVSLPSETYWNKLVNNLRNSAAYSADLEVQLEKEKKKVSELLSQLRLSQLHNQLTQEHQLINKKVMENREDTEDYAQQEGYSWTCNCNPNCPNNQCPFRNKPSFKHQCTSKCYSENNTPAKSSISSNTSNKNNYDVGKNNDIVNSNKDQGLSITTKSVKLSDIDNGQYQTNTEENKNMNNNSKRILNGNNKKGTMIAPSVEPYILEDTKNRDFTNTETSPGVIENYNVDIEDKTPALPAANRMQTVPATSVRNSVNMSRNRTKDMFDFNKTNKISEYTENENNDTDDRHESQNGTATDRSERNTKDFTEVNDNQSKDLKMDDKKMSQEKADIKKVNEKTNANGSRNSVDANKQQFLSKRRSKSVLSNVYQNRNMASPSFLVKCLEGINEDQTKTVAELKRQQNTSQKQSGKTEKAQNVNLIPNVDNSIESDDNILQDTIGLMRTLSTFTSGKTEKAQNYNLIPGVVNSNESDGNIPLDTIGLMRALSTLAVQKNTTEERDDKKDSMDNKSQTHNSQNPLPADLDSNLNPGTSQNRTVVGSYSIPEETMGLLRLISTVRENIRKNTIDREKSQKTPLEAALDSKVEVPKQESSTQPVAVGPDQHNAQTQSEISEERYRNLDDDRCSFKDVNEVFKEIKETKVELERLKEQLKSKKGINKDLLTENTENVPTKDKEIEEGFIKNGRGAVMNNEGRISGASMNYFLQPNTELLKQVKDVVKESQVEVSPEKLEVRENTVSSTAQREIATYRRNSGTLCFKTVPASKRSQLCQCDEQSYCEMVQNKGTQTVSEINNGSQNEQNCATGHIKCTRTIVSKNMISQTPKTITMSSSTANRPSKQSNEHKFGDLNTQSLNNYLNGKEEAVQTNASSSRNEYNTNKSNSLGTETSTASDKDIKGTLITLKEELERCKQLARQNNLIESGMEIHNTLETKVSEEVLNEFDAGCQLKRGQAMHSVNEQYLPRCVFVLHIGTVVLSDEAVLISRGKSLGLTWKFYDQDVMTTRMRAGRVVVFDFSTEYDTPLTNEFLNYMKHDELKILICQLDQPNKPIASCSLPLRDALLNTNRRADMSLALVAGPQIMYARQRNNVSDILDAGDEMGVLDLWCMLRADAKFIPLINKAIARESKPTLLSREHNMSDSKRNEKQRDKIPTKQFKPLDKKSQQNDDFSLHRWGSSVLKLPSRQTSKESSDKIKQENDLEGQSDINVQDCRRLDSSGFKMTDTVEIDQVTPRKKLTMLHSPVKKSKTKPKKTPSRTTSAAAQYNDDQESMIIDEVFANIRTSDDMKRVMNRREEFLHGESRFDDSELDGFKDTEKQNPARQPGQHQSTDMSNTTFLSNIMEDHNSKKTRRFETASTLSQDISLEPAVLLPRTSFGSKRSDITDINRKYDNIAKLYAKYNAQKNEGARADQTKKQVKINSKRASKVSEEPKKDKPEEEELSIDITILWLALNEECEAMLNPRVQRVYVSYEFLGYSGADLETPVSLPKPKHYVDKCYFNFKKTFQIEKDDMPMLGEMARCRATSQVSKTDKDCIVFSVISEPPEDPLGLDICEDIGYAYLYLGDLLAYGVGSPGYTEVVPVRSRSGTSVCGVLAVRLDGLDVLRRCLEIVDSQMPPS</sequence>
<evidence type="ECO:0000256" key="3">
    <source>
        <dbReference type="ARBA" id="ARBA00023054"/>
    </source>
</evidence>
<feature type="coiled-coil region" evidence="6">
    <location>
        <begin position="931"/>
        <end position="965"/>
    </location>
</feature>
<feature type="compositionally biased region" description="Basic and acidic residues" evidence="7">
    <location>
        <begin position="1723"/>
        <end position="1733"/>
    </location>
</feature>
<keyword evidence="3 6" id="KW-0175">Coiled coil</keyword>
<feature type="compositionally biased region" description="Basic and acidic residues" evidence="7">
    <location>
        <begin position="797"/>
        <end position="809"/>
    </location>
</feature>
<evidence type="ECO:0000256" key="6">
    <source>
        <dbReference type="SAM" id="Coils"/>
    </source>
</evidence>
<comment type="caution">
    <text evidence="10">The sequence shown here is derived from an EMBL/GenBank/DDBJ whole genome shotgun (WGS) entry which is preliminary data.</text>
</comment>
<proteinExistence type="inferred from homology"/>
<feature type="region of interest" description="Disordered" evidence="7">
    <location>
        <begin position="1537"/>
        <end position="1564"/>
    </location>
</feature>
<feature type="region of interest" description="Disordered" evidence="7">
    <location>
        <begin position="555"/>
        <end position="662"/>
    </location>
</feature>
<feature type="compositionally biased region" description="Basic residues" evidence="7">
    <location>
        <begin position="1537"/>
        <end position="1552"/>
    </location>
</feature>
<feature type="compositionally biased region" description="Basic residues" evidence="7">
    <location>
        <begin position="1712"/>
        <end position="1722"/>
    </location>
</feature>
<evidence type="ECO:0000313" key="11">
    <source>
        <dbReference type="Proteomes" id="UP000494256"/>
    </source>
</evidence>
<dbReference type="InterPro" id="IPR035892">
    <property type="entry name" value="C2_domain_sf"/>
</dbReference>
<feature type="compositionally biased region" description="Polar residues" evidence="7">
    <location>
        <begin position="1122"/>
        <end position="1139"/>
    </location>
</feature>
<dbReference type="InterPro" id="IPR021656">
    <property type="entry name" value="C2-C2_1"/>
</dbReference>
<feature type="region of interest" description="Disordered" evidence="7">
    <location>
        <begin position="867"/>
        <end position="914"/>
    </location>
</feature>
<feature type="compositionally biased region" description="Basic and acidic residues" evidence="7">
    <location>
        <begin position="1484"/>
        <end position="1496"/>
    </location>
</feature>
<evidence type="ECO:0000256" key="1">
    <source>
        <dbReference type="ARBA" id="ARBA00004138"/>
    </source>
</evidence>
<dbReference type="Pfam" id="PF11618">
    <property type="entry name" value="C2-C2_1"/>
    <property type="match status" value="1"/>
</dbReference>
<feature type="coiled-coil region" evidence="6">
    <location>
        <begin position="82"/>
        <end position="112"/>
    </location>
</feature>
<keyword evidence="5" id="KW-0966">Cell projection</keyword>
<evidence type="ECO:0000256" key="4">
    <source>
        <dbReference type="ARBA" id="ARBA00023069"/>
    </source>
</evidence>
<feature type="region of interest" description="Disordered" evidence="7">
    <location>
        <begin position="472"/>
        <end position="496"/>
    </location>
</feature>
<feature type="compositionally biased region" description="Low complexity" evidence="7">
    <location>
        <begin position="423"/>
        <end position="435"/>
    </location>
</feature>
<feature type="compositionally biased region" description="Polar residues" evidence="7">
    <location>
        <begin position="810"/>
        <end position="820"/>
    </location>
</feature>
<dbReference type="InterPro" id="IPR031139">
    <property type="entry name" value="RPGRIP1_fam"/>
</dbReference>
<feature type="region of interest" description="Disordered" evidence="7">
    <location>
        <begin position="1166"/>
        <end position="1190"/>
    </location>
</feature>
<dbReference type="SUPFAM" id="SSF49562">
    <property type="entry name" value="C2 domain (Calcium/lipid-binding domain, CaLB)"/>
    <property type="match status" value="1"/>
</dbReference>
<dbReference type="EMBL" id="CADEBD010000309">
    <property type="protein sequence ID" value="CAB3240113.1"/>
    <property type="molecule type" value="Genomic_DNA"/>
</dbReference>
<comment type="subcellular location">
    <subcellularLocation>
        <location evidence="1">Cell projection</location>
        <location evidence="1">Cilium</location>
    </subcellularLocation>
</comment>
<dbReference type="GO" id="GO:0005929">
    <property type="term" value="C:cilium"/>
    <property type="evidence" value="ECO:0007669"/>
    <property type="project" value="UniProtKB-SubCell"/>
</dbReference>
<feature type="region of interest" description="Disordered" evidence="7">
    <location>
        <begin position="417"/>
        <end position="449"/>
    </location>
</feature>